<name>A0A8S5M8F3_9CAUD</name>
<dbReference type="EMBL" id="BK014843">
    <property type="protein sequence ID" value="DAD78448.1"/>
    <property type="molecule type" value="Genomic_DNA"/>
</dbReference>
<protein>
    <submittedName>
        <fullName evidence="1">Uncharacterized protein</fullName>
    </submittedName>
</protein>
<sequence>MNEELFAVSHIQEIAEDLAKKTVEMNLQVDEVLFIEHAGGTYSFEIKCSNRFTREQLKARIKELMTDGKTDRIIIERELGKGIYKEMLEEALLELGDDDNGNSSK</sequence>
<proteinExistence type="predicted"/>
<organism evidence="1">
    <name type="scientific">Siphoviridae sp. ctg5k4</name>
    <dbReference type="NCBI Taxonomy" id="2826418"/>
    <lineage>
        <taxon>Viruses</taxon>
        <taxon>Duplodnaviria</taxon>
        <taxon>Heunggongvirae</taxon>
        <taxon>Uroviricota</taxon>
        <taxon>Caudoviricetes</taxon>
    </lineage>
</organism>
<evidence type="ECO:0000313" key="1">
    <source>
        <dbReference type="EMBL" id="DAD78448.1"/>
    </source>
</evidence>
<accession>A0A8S5M8F3</accession>
<reference evidence="1" key="1">
    <citation type="journal article" date="2021" name="Proc. Natl. Acad. Sci. U.S.A.">
        <title>A Catalog of Tens of Thousands of Viruses from Human Metagenomes Reveals Hidden Associations with Chronic Diseases.</title>
        <authorList>
            <person name="Tisza M.J."/>
            <person name="Buck C.B."/>
        </authorList>
    </citation>
    <scope>NUCLEOTIDE SEQUENCE</scope>
    <source>
        <strain evidence="1">Ctg5k4</strain>
    </source>
</reference>